<dbReference type="Pfam" id="PF11746">
    <property type="entry name" value="DUF3303"/>
    <property type="match status" value="1"/>
</dbReference>
<evidence type="ECO:0008006" key="3">
    <source>
        <dbReference type="Google" id="ProtNLM"/>
    </source>
</evidence>
<evidence type="ECO:0000313" key="1">
    <source>
        <dbReference type="EMBL" id="PCE33501.1"/>
    </source>
</evidence>
<dbReference type="EMBL" id="MTZU01000013">
    <property type="protein sequence ID" value="PCE33501.1"/>
    <property type="molecule type" value="Genomic_DNA"/>
</dbReference>
<dbReference type="GeneID" id="69004421"/>
<dbReference type="InterPro" id="IPR021734">
    <property type="entry name" value="DUF3303"/>
</dbReference>
<evidence type="ECO:0000313" key="2">
    <source>
        <dbReference type="Proteomes" id="UP000217994"/>
    </source>
</evidence>
<gene>
    <name evidence="1" type="ORF">BZL54_04560</name>
</gene>
<sequence length="93" mass="10465">MKFMLTFTWAPDTLSRAEAIERFQKTGGLPPAGVKLLGRWTRADLSGGFDLLETDDAKTLTEFAYMWSDLMELDIAPVVEDAELGEVFGRFMK</sequence>
<proteinExistence type="predicted"/>
<name>A0A2A4FJG0_9BURK</name>
<protein>
    <recommendedName>
        <fullName evidence="3">DUF3303 domain-containing protein</fullName>
    </recommendedName>
</protein>
<comment type="caution">
    <text evidence="1">The sequence shown here is derived from an EMBL/GenBank/DDBJ whole genome shotgun (WGS) entry which is preliminary data.</text>
</comment>
<dbReference type="Proteomes" id="UP000217994">
    <property type="component" value="Unassembled WGS sequence"/>
</dbReference>
<dbReference type="RefSeq" id="WP_084908360.1">
    <property type="nucleotide sequence ID" value="NZ_CP020738.1"/>
</dbReference>
<dbReference type="AlphaFoldDB" id="A0A2A4FJG0"/>
<accession>A0A2A4FJG0</accession>
<organism evidence="1 2">
    <name type="scientific">Burkholderia ubonensis subsp. mesacidophila</name>
    <dbReference type="NCBI Taxonomy" id="265293"/>
    <lineage>
        <taxon>Bacteria</taxon>
        <taxon>Pseudomonadati</taxon>
        <taxon>Pseudomonadota</taxon>
        <taxon>Betaproteobacteria</taxon>
        <taxon>Burkholderiales</taxon>
        <taxon>Burkholderiaceae</taxon>
        <taxon>Burkholderia</taxon>
        <taxon>Burkholderia cepacia complex</taxon>
    </lineage>
</organism>
<reference evidence="1 2" key="1">
    <citation type="submission" date="2017-01" db="EMBL/GenBank/DDBJ databases">
        <title>Whole-Genome Shotgun Sequencing of Two beta-Proteobacterial Species in Search of the Bulgecin Biosynthetic Cluster.</title>
        <authorList>
            <person name="Horsman M.E."/>
            <person name="Marous D.R."/>
            <person name="Li R."/>
            <person name="Oliver R.A."/>
            <person name="Byun B."/>
            <person name="Emrich S.J."/>
            <person name="Boggess B."/>
            <person name="Townsend C.A."/>
            <person name="Mobashery S."/>
        </authorList>
    </citation>
    <scope>NUCLEOTIDE SEQUENCE [LARGE SCALE GENOMIC DNA]</scope>
    <source>
        <strain evidence="1 2">ATCC 31433</strain>
    </source>
</reference>